<gene>
    <name evidence="1" type="ORF">F2Z89_18420</name>
</gene>
<proteinExistence type="predicted"/>
<dbReference type="EMBL" id="VWCJ01000015">
    <property type="protein sequence ID" value="KAA4993395.1"/>
    <property type="molecule type" value="Genomic_DNA"/>
</dbReference>
<reference evidence="1 2" key="1">
    <citation type="journal article" date="2019" name="Nat. Med.">
        <title>A library of human gut bacterial isolates paired with longitudinal multiomics data enables mechanistic microbiome research.</title>
        <authorList>
            <person name="Poyet M."/>
            <person name="Groussin M."/>
            <person name="Gibbons S.M."/>
            <person name="Avila-Pacheco J."/>
            <person name="Jiang X."/>
            <person name="Kearney S.M."/>
            <person name="Perrotta A.R."/>
            <person name="Berdy B."/>
            <person name="Zhao S."/>
            <person name="Lieberman T.D."/>
            <person name="Swanson P.K."/>
            <person name="Smith M."/>
            <person name="Roesemann S."/>
            <person name="Alexander J.E."/>
            <person name="Rich S.A."/>
            <person name="Livny J."/>
            <person name="Vlamakis H."/>
            <person name="Clish C."/>
            <person name="Bullock K."/>
            <person name="Deik A."/>
            <person name="Scott J."/>
            <person name="Pierce K.A."/>
            <person name="Xavier R.J."/>
            <person name="Alm E.J."/>
        </authorList>
    </citation>
    <scope>NUCLEOTIDE SEQUENCE [LARGE SCALE GENOMIC DNA]</scope>
    <source>
        <strain evidence="1 2">BIOML-A46</strain>
    </source>
</reference>
<evidence type="ECO:0000313" key="1">
    <source>
        <dbReference type="EMBL" id="KAA4993395.1"/>
    </source>
</evidence>
<organism evidence="1 2">
    <name type="scientific">Bacteroides fragilis</name>
    <dbReference type="NCBI Taxonomy" id="817"/>
    <lineage>
        <taxon>Bacteria</taxon>
        <taxon>Pseudomonadati</taxon>
        <taxon>Bacteroidota</taxon>
        <taxon>Bacteroidia</taxon>
        <taxon>Bacteroidales</taxon>
        <taxon>Bacteroidaceae</taxon>
        <taxon>Bacteroides</taxon>
    </lineage>
</organism>
<accession>A0A642EYE4</accession>
<dbReference type="RefSeq" id="WP_032595616.1">
    <property type="nucleotide sequence ID" value="NZ_JBDMXF010000001.1"/>
</dbReference>
<dbReference type="Proteomes" id="UP000460666">
    <property type="component" value="Unassembled WGS sequence"/>
</dbReference>
<dbReference type="AlphaFoldDB" id="A0A642EYE4"/>
<evidence type="ECO:0000313" key="2">
    <source>
        <dbReference type="Proteomes" id="UP000460666"/>
    </source>
</evidence>
<protein>
    <submittedName>
        <fullName evidence="1">Uncharacterized protein</fullName>
    </submittedName>
</protein>
<name>A0A642EYE4_BACFG</name>
<sequence>MDKRNKFWRRQQMARIFKARMILYAAYGHCIIREDGSHYEHPHWFELAKEKCAQVYKTTGTPCSCWMCIGMEYDRKEYKKETLQIIRESMEYKNR</sequence>
<comment type="caution">
    <text evidence="1">The sequence shown here is derived from an EMBL/GenBank/DDBJ whole genome shotgun (WGS) entry which is preliminary data.</text>
</comment>